<evidence type="ECO:0000259" key="1">
    <source>
        <dbReference type="Pfam" id="PF06985"/>
    </source>
</evidence>
<dbReference type="PANTHER" id="PTHR10622:SF10">
    <property type="entry name" value="HET DOMAIN-CONTAINING PROTEIN"/>
    <property type="match status" value="1"/>
</dbReference>
<organism evidence="3 4">
    <name type="scientific">Cercophora scortea</name>
    <dbReference type="NCBI Taxonomy" id="314031"/>
    <lineage>
        <taxon>Eukaryota</taxon>
        <taxon>Fungi</taxon>
        <taxon>Dikarya</taxon>
        <taxon>Ascomycota</taxon>
        <taxon>Pezizomycotina</taxon>
        <taxon>Sordariomycetes</taxon>
        <taxon>Sordariomycetidae</taxon>
        <taxon>Sordariales</taxon>
        <taxon>Lasiosphaeriaceae</taxon>
        <taxon>Cercophora</taxon>
    </lineage>
</organism>
<comment type="caution">
    <text evidence="3">The sequence shown here is derived from an EMBL/GenBank/DDBJ whole genome shotgun (WGS) entry which is preliminary data.</text>
</comment>
<dbReference type="AlphaFoldDB" id="A0AAE0IZZ8"/>
<sequence>MRLLNTETLRMEEFFEANLPPYAILSHTWEKEEVLLPDMADLAKARQKAGFAKIKGACALARRQQYEYIWIDTCCIDKSSSAELSEAINSMYRWYQESDVCYAYLCDVVLGEDLTTSRWFTRGWTLQELIAPGAVEFYSGAWELIGTENDEAIMDAVSRVTGIDPGILSGWLELSEVSIAQKMSWASKRVTTRPEDEAYCLMGLFDVNMPLIYGEGSRAFRRLQEEIVTRCPYDQSILAWYSLSDDDYLTGSLLAHSPKVFEKSGGIFPIPRRQSKGGPETAITLTSQWMDLSGLIFTMSTSDDGPGSQRPDTCCFGQYLQPWPPTDMTPSDLLATDAVVAILDCQLGTVPGTYPALFLQRSGNGSYSRLLWTGQGVVRFSLHDSASLSDDRSMLGISPFRASREKPLLFNNSSQCYATYLPTYLVTYKGFSHRFRKLPMSMCLRADSLRDEKH</sequence>
<dbReference type="InterPro" id="IPR010730">
    <property type="entry name" value="HET"/>
</dbReference>
<accession>A0AAE0IZZ8</accession>
<reference evidence="3" key="2">
    <citation type="submission" date="2023-06" db="EMBL/GenBank/DDBJ databases">
        <authorList>
            <consortium name="Lawrence Berkeley National Laboratory"/>
            <person name="Haridas S."/>
            <person name="Hensen N."/>
            <person name="Bonometti L."/>
            <person name="Westerberg I."/>
            <person name="Brannstrom I.O."/>
            <person name="Guillou S."/>
            <person name="Cros-Aarteil S."/>
            <person name="Calhoun S."/>
            <person name="Kuo A."/>
            <person name="Mondo S."/>
            <person name="Pangilinan J."/>
            <person name="Riley R."/>
            <person name="Labutti K."/>
            <person name="Andreopoulos B."/>
            <person name="Lipzen A."/>
            <person name="Chen C."/>
            <person name="Yanf M."/>
            <person name="Daum C."/>
            <person name="Ng V."/>
            <person name="Clum A."/>
            <person name="Steindorff A."/>
            <person name="Ohm R."/>
            <person name="Martin F."/>
            <person name="Silar P."/>
            <person name="Natvig D."/>
            <person name="Lalanne C."/>
            <person name="Gautier V."/>
            <person name="Ament-Velasquez S.L."/>
            <person name="Kruys A."/>
            <person name="Hutchinson M.I."/>
            <person name="Powell A.J."/>
            <person name="Barry K."/>
            <person name="Miller A.N."/>
            <person name="Grigoriev I.V."/>
            <person name="Debuchy R."/>
            <person name="Gladieux P."/>
            <person name="Thoren M.H."/>
            <person name="Johannesson H."/>
        </authorList>
    </citation>
    <scope>NUCLEOTIDE SEQUENCE</scope>
    <source>
        <strain evidence="3">SMH4131-1</strain>
    </source>
</reference>
<gene>
    <name evidence="3" type="ORF">B0T19DRAFT_147284</name>
</gene>
<feature type="domain" description="Heterokaryon incompatibility" evidence="1">
    <location>
        <begin position="22"/>
        <end position="105"/>
    </location>
</feature>
<dbReference type="Pfam" id="PF26640">
    <property type="entry name" value="DUF8212"/>
    <property type="match status" value="1"/>
</dbReference>
<dbReference type="Proteomes" id="UP001286456">
    <property type="component" value="Unassembled WGS sequence"/>
</dbReference>
<evidence type="ECO:0000259" key="2">
    <source>
        <dbReference type="Pfam" id="PF26640"/>
    </source>
</evidence>
<name>A0AAE0IZZ8_9PEZI</name>
<protein>
    <submittedName>
        <fullName evidence="3">Heterokaryon incompatibility protein-domain-containing protein</fullName>
    </submittedName>
</protein>
<keyword evidence="4" id="KW-1185">Reference proteome</keyword>
<evidence type="ECO:0000313" key="3">
    <source>
        <dbReference type="EMBL" id="KAK3334140.1"/>
    </source>
</evidence>
<dbReference type="InterPro" id="IPR058525">
    <property type="entry name" value="DUF8212"/>
</dbReference>
<feature type="domain" description="DUF8212" evidence="2">
    <location>
        <begin position="218"/>
        <end position="243"/>
    </location>
</feature>
<dbReference type="Pfam" id="PF06985">
    <property type="entry name" value="HET"/>
    <property type="match status" value="1"/>
</dbReference>
<proteinExistence type="predicted"/>
<evidence type="ECO:0000313" key="4">
    <source>
        <dbReference type="Proteomes" id="UP001286456"/>
    </source>
</evidence>
<dbReference type="EMBL" id="JAUEPO010000002">
    <property type="protein sequence ID" value="KAK3334140.1"/>
    <property type="molecule type" value="Genomic_DNA"/>
</dbReference>
<dbReference type="PANTHER" id="PTHR10622">
    <property type="entry name" value="HET DOMAIN-CONTAINING PROTEIN"/>
    <property type="match status" value="1"/>
</dbReference>
<reference evidence="3" key="1">
    <citation type="journal article" date="2023" name="Mol. Phylogenet. Evol.">
        <title>Genome-scale phylogeny and comparative genomics of the fungal order Sordariales.</title>
        <authorList>
            <person name="Hensen N."/>
            <person name="Bonometti L."/>
            <person name="Westerberg I."/>
            <person name="Brannstrom I.O."/>
            <person name="Guillou S."/>
            <person name="Cros-Aarteil S."/>
            <person name="Calhoun S."/>
            <person name="Haridas S."/>
            <person name="Kuo A."/>
            <person name="Mondo S."/>
            <person name="Pangilinan J."/>
            <person name="Riley R."/>
            <person name="LaButti K."/>
            <person name="Andreopoulos B."/>
            <person name="Lipzen A."/>
            <person name="Chen C."/>
            <person name="Yan M."/>
            <person name="Daum C."/>
            <person name="Ng V."/>
            <person name="Clum A."/>
            <person name="Steindorff A."/>
            <person name="Ohm R.A."/>
            <person name="Martin F."/>
            <person name="Silar P."/>
            <person name="Natvig D.O."/>
            <person name="Lalanne C."/>
            <person name="Gautier V."/>
            <person name="Ament-Velasquez S.L."/>
            <person name="Kruys A."/>
            <person name="Hutchinson M.I."/>
            <person name="Powell A.J."/>
            <person name="Barry K."/>
            <person name="Miller A.N."/>
            <person name="Grigoriev I.V."/>
            <person name="Debuchy R."/>
            <person name="Gladieux P."/>
            <person name="Hiltunen Thoren M."/>
            <person name="Johannesson H."/>
        </authorList>
    </citation>
    <scope>NUCLEOTIDE SEQUENCE</scope>
    <source>
        <strain evidence="3">SMH4131-1</strain>
    </source>
</reference>